<evidence type="ECO:0000313" key="1">
    <source>
        <dbReference type="EMBL" id="DAD34604.1"/>
    </source>
</evidence>
<sequence>MNILSIWYFVARGHFKKKKKNLLQRMAMCSEKSIKLDLSKQTVIISLLLRSMCIKLFVAHWFHEVHI</sequence>
<dbReference type="AlphaFoldDB" id="A0A822YK90"/>
<gene>
    <name evidence="1" type="ORF">HUJ06_005244</name>
</gene>
<name>A0A822YK90_NELNU</name>
<evidence type="ECO:0000313" key="2">
    <source>
        <dbReference type="Proteomes" id="UP000607653"/>
    </source>
</evidence>
<reference evidence="1 2" key="1">
    <citation type="journal article" date="2020" name="Mol. Biol. Evol.">
        <title>Distinct Expression and Methylation Patterns for Genes with Different Fates following a Single Whole-Genome Duplication in Flowering Plants.</title>
        <authorList>
            <person name="Shi T."/>
            <person name="Rahmani R.S."/>
            <person name="Gugger P.F."/>
            <person name="Wang M."/>
            <person name="Li H."/>
            <person name="Zhang Y."/>
            <person name="Li Z."/>
            <person name="Wang Q."/>
            <person name="Van de Peer Y."/>
            <person name="Marchal K."/>
            <person name="Chen J."/>
        </authorList>
    </citation>
    <scope>NUCLEOTIDE SEQUENCE [LARGE SCALE GENOMIC DNA]</scope>
    <source>
        <tissue evidence="1">Leaf</tissue>
    </source>
</reference>
<proteinExistence type="predicted"/>
<organism evidence="1 2">
    <name type="scientific">Nelumbo nucifera</name>
    <name type="common">Sacred lotus</name>
    <dbReference type="NCBI Taxonomy" id="4432"/>
    <lineage>
        <taxon>Eukaryota</taxon>
        <taxon>Viridiplantae</taxon>
        <taxon>Streptophyta</taxon>
        <taxon>Embryophyta</taxon>
        <taxon>Tracheophyta</taxon>
        <taxon>Spermatophyta</taxon>
        <taxon>Magnoliopsida</taxon>
        <taxon>Proteales</taxon>
        <taxon>Nelumbonaceae</taxon>
        <taxon>Nelumbo</taxon>
    </lineage>
</organism>
<comment type="caution">
    <text evidence="1">The sequence shown here is derived from an EMBL/GenBank/DDBJ whole genome shotgun (WGS) entry which is preliminary data.</text>
</comment>
<accession>A0A822YK90</accession>
<dbReference type="Proteomes" id="UP000607653">
    <property type="component" value="Unassembled WGS sequence"/>
</dbReference>
<keyword evidence="2" id="KW-1185">Reference proteome</keyword>
<dbReference type="EMBL" id="DUZY01000004">
    <property type="protein sequence ID" value="DAD34604.1"/>
    <property type="molecule type" value="Genomic_DNA"/>
</dbReference>
<protein>
    <submittedName>
        <fullName evidence="1">Uncharacterized protein</fullName>
    </submittedName>
</protein>